<evidence type="ECO:0000313" key="3">
    <source>
        <dbReference type="Proteomes" id="UP000001307"/>
    </source>
</evidence>
<sequence>MFQYFGENANLISPDQFQACEEYESISELAGYSATKKLPLHSHTTKIASQAPDEPKRPKKPAQPKNDSKPKNINAPKSKLEKRLEKQVQEAQAKPTVNEIIANNIKQSSQILSKPFTKLKIEEPEQGKCPDCNKSMPVSNLELHQIHCARLRRERPKPVENDKAKKQQMKKQKKIHQREGSIR</sequence>
<gene>
    <name evidence="2" type="ORF">GSOID_T00011915001</name>
</gene>
<proteinExistence type="predicted"/>
<dbReference type="InParanoid" id="E4WYB2"/>
<accession>E4WYB2</accession>
<feature type="compositionally biased region" description="Basic and acidic residues" evidence="1">
    <location>
        <begin position="156"/>
        <end position="165"/>
    </location>
</feature>
<name>E4WYB2_OIKDI</name>
<feature type="compositionally biased region" description="Basic and acidic residues" evidence="1">
    <location>
        <begin position="78"/>
        <end position="88"/>
    </location>
</feature>
<dbReference type="Proteomes" id="UP000001307">
    <property type="component" value="Unassembled WGS sequence"/>
</dbReference>
<dbReference type="EMBL" id="FN653018">
    <property type="protein sequence ID" value="CBY22356.1"/>
    <property type="molecule type" value="Genomic_DNA"/>
</dbReference>
<dbReference type="AlphaFoldDB" id="E4WYB2"/>
<reference evidence="2 3" key="1">
    <citation type="journal article" date="2010" name="Science">
        <title>Plasticity of animal genome architecture unmasked by rapid evolution of a pelagic tunicate.</title>
        <authorList>
            <person name="Denoeud F."/>
            <person name="Henriet S."/>
            <person name="Mungpakdee S."/>
            <person name="Aury J.M."/>
            <person name="Da Silva C."/>
            <person name="Brinkmann H."/>
            <person name="Mikhaleva J."/>
            <person name="Olsen L.C."/>
            <person name="Jubin C."/>
            <person name="Canestro C."/>
            <person name="Bouquet J.M."/>
            <person name="Danks G."/>
            <person name="Poulain J."/>
            <person name="Campsteijn C."/>
            <person name="Adamski M."/>
            <person name="Cross I."/>
            <person name="Yadetie F."/>
            <person name="Muffato M."/>
            <person name="Louis A."/>
            <person name="Butcher S."/>
            <person name="Tsagkogeorga G."/>
            <person name="Konrad A."/>
            <person name="Singh S."/>
            <person name="Jensen M.F."/>
            <person name="Cong E.H."/>
            <person name="Eikeseth-Otteraa H."/>
            <person name="Noel B."/>
            <person name="Anthouard V."/>
            <person name="Porcel B.M."/>
            <person name="Kachouri-Lafond R."/>
            <person name="Nishino A."/>
            <person name="Ugolini M."/>
            <person name="Chourrout P."/>
            <person name="Nishida H."/>
            <person name="Aasland R."/>
            <person name="Huzurbazar S."/>
            <person name="Westhof E."/>
            <person name="Delsuc F."/>
            <person name="Lehrach H."/>
            <person name="Reinhardt R."/>
            <person name="Weissenbach J."/>
            <person name="Roy S.W."/>
            <person name="Artiguenave F."/>
            <person name="Postlethwait J.H."/>
            <person name="Manak J.R."/>
            <person name="Thompson E.M."/>
            <person name="Jaillon O."/>
            <person name="Du Pasquier L."/>
            <person name="Boudinot P."/>
            <person name="Liberles D.A."/>
            <person name="Volff J.N."/>
            <person name="Philippe H."/>
            <person name="Lenhard B."/>
            <person name="Roest Crollius H."/>
            <person name="Wincker P."/>
            <person name="Chourrout D."/>
        </authorList>
    </citation>
    <scope>NUCLEOTIDE SEQUENCE [LARGE SCALE GENOMIC DNA]</scope>
</reference>
<dbReference type="OrthoDB" id="6270329at2759"/>
<feature type="compositionally biased region" description="Basic residues" evidence="1">
    <location>
        <begin position="166"/>
        <end position="176"/>
    </location>
</feature>
<evidence type="ECO:0000256" key="1">
    <source>
        <dbReference type="SAM" id="MobiDB-lite"/>
    </source>
</evidence>
<evidence type="ECO:0000313" key="2">
    <source>
        <dbReference type="EMBL" id="CBY22356.1"/>
    </source>
</evidence>
<protein>
    <submittedName>
        <fullName evidence="2">Uncharacterized protein</fullName>
    </submittedName>
</protein>
<organism evidence="2 3">
    <name type="scientific">Oikopleura dioica</name>
    <name type="common">Tunicate</name>
    <dbReference type="NCBI Taxonomy" id="34765"/>
    <lineage>
        <taxon>Eukaryota</taxon>
        <taxon>Metazoa</taxon>
        <taxon>Chordata</taxon>
        <taxon>Tunicata</taxon>
        <taxon>Appendicularia</taxon>
        <taxon>Copelata</taxon>
        <taxon>Oikopleuridae</taxon>
        <taxon>Oikopleura</taxon>
    </lineage>
</organism>
<keyword evidence="3" id="KW-1185">Reference proteome</keyword>
<feature type="region of interest" description="Disordered" evidence="1">
    <location>
        <begin position="151"/>
        <end position="183"/>
    </location>
</feature>
<feature type="region of interest" description="Disordered" evidence="1">
    <location>
        <begin position="37"/>
        <end position="93"/>
    </location>
</feature>